<name>A0A317WNT6_9EURO</name>
<dbReference type="RefSeq" id="XP_025467826.1">
    <property type="nucleotide sequence ID" value="XM_025616847.1"/>
</dbReference>
<dbReference type="OrthoDB" id="10378777at2759"/>
<dbReference type="EMBL" id="MSFK01000013">
    <property type="protein sequence ID" value="PWY88043.1"/>
    <property type="molecule type" value="Genomic_DNA"/>
</dbReference>
<sequence length="142" mass="15777">MPRPVESAHRGDGRGKSYSELCHRATAWEMGQLSAWVPGLRRSPVPQQPFRFHTPGKAGESRYLDLLLPPRQLPSGPMNAPHLQHAGYSLLPWRESFASASGSIESLYLGYGTRSREDGPILRALLRSYPQAAVEARNRTVT</sequence>
<protein>
    <submittedName>
        <fullName evidence="1">Uncharacterized protein</fullName>
    </submittedName>
</protein>
<proteinExistence type="predicted"/>
<gene>
    <name evidence="1" type="ORF">BO94DRAFT_61845</name>
</gene>
<keyword evidence="2" id="KW-1185">Reference proteome</keyword>
<dbReference type="AlphaFoldDB" id="A0A317WNT6"/>
<reference evidence="1 2" key="1">
    <citation type="submission" date="2016-12" db="EMBL/GenBank/DDBJ databases">
        <title>The genomes of Aspergillus section Nigri reveals drivers in fungal speciation.</title>
        <authorList>
            <consortium name="DOE Joint Genome Institute"/>
            <person name="Vesth T.C."/>
            <person name="Nybo J."/>
            <person name="Theobald S."/>
            <person name="Brandl J."/>
            <person name="Frisvad J.C."/>
            <person name="Nielsen K.F."/>
            <person name="Lyhne E.K."/>
            <person name="Kogle M.E."/>
            <person name="Kuo A."/>
            <person name="Riley R."/>
            <person name="Clum A."/>
            <person name="Nolan M."/>
            <person name="Lipzen A."/>
            <person name="Salamov A."/>
            <person name="Henrissat B."/>
            <person name="Wiebenga A."/>
            <person name="De Vries R.P."/>
            <person name="Grigoriev I.V."/>
            <person name="Mortensen U.H."/>
            <person name="Andersen M.R."/>
            <person name="Baker S.E."/>
        </authorList>
    </citation>
    <scope>NUCLEOTIDE SEQUENCE [LARGE SCALE GENOMIC DNA]</scope>
    <source>
        <strain evidence="1 2">CBS 115572</strain>
    </source>
</reference>
<accession>A0A317WNT6</accession>
<evidence type="ECO:0000313" key="1">
    <source>
        <dbReference type="EMBL" id="PWY88043.1"/>
    </source>
</evidence>
<dbReference type="Proteomes" id="UP000246702">
    <property type="component" value="Unassembled WGS sequence"/>
</dbReference>
<dbReference type="GeneID" id="37118990"/>
<comment type="caution">
    <text evidence="1">The sequence shown here is derived from an EMBL/GenBank/DDBJ whole genome shotgun (WGS) entry which is preliminary data.</text>
</comment>
<organism evidence="1 2">
    <name type="scientific">Aspergillus sclerotioniger CBS 115572</name>
    <dbReference type="NCBI Taxonomy" id="1450535"/>
    <lineage>
        <taxon>Eukaryota</taxon>
        <taxon>Fungi</taxon>
        <taxon>Dikarya</taxon>
        <taxon>Ascomycota</taxon>
        <taxon>Pezizomycotina</taxon>
        <taxon>Eurotiomycetes</taxon>
        <taxon>Eurotiomycetidae</taxon>
        <taxon>Eurotiales</taxon>
        <taxon>Aspergillaceae</taxon>
        <taxon>Aspergillus</taxon>
        <taxon>Aspergillus subgen. Circumdati</taxon>
    </lineage>
</organism>
<evidence type="ECO:0000313" key="2">
    <source>
        <dbReference type="Proteomes" id="UP000246702"/>
    </source>
</evidence>